<proteinExistence type="predicted"/>
<accession>A0AB34G851</accession>
<sequence length="111" mass="12116">MGEGRERGGGRSLRSRLERGPAPYHCLRESFRSPGAAGGRVLPPPACPPQPPRHCLGSFSCPRCAGLLRRVGGRRCGEEERWEGQAGQSPVSGRRDRPRPWESLTAQTEGK</sequence>
<dbReference type="EMBL" id="JAIQCJ010002543">
    <property type="protein sequence ID" value="KAJ8775938.1"/>
    <property type="molecule type" value="Genomic_DNA"/>
</dbReference>
<comment type="caution">
    <text evidence="2">The sequence shown here is derived from an EMBL/GenBank/DDBJ whole genome shotgun (WGS) entry which is preliminary data.</text>
</comment>
<evidence type="ECO:0000313" key="2">
    <source>
        <dbReference type="EMBL" id="KAJ8775938.1"/>
    </source>
</evidence>
<reference evidence="2 3" key="1">
    <citation type="submission" date="2022-11" db="EMBL/GenBank/DDBJ databases">
        <title>Whole genome sequence of Eschrichtius robustus ER-17-0199.</title>
        <authorList>
            <person name="Bruniche-Olsen A."/>
            <person name="Black A.N."/>
            <person name="Fields C.J."/>
            <person name="Walden K."/>
            <person name="Dewoody J.A."/>
        </authorList>
    </citation>
    <scope>NUCLEOTIDE SEQUENCE [LARGE SCALE GENOMIC DNA]</scope>
    <source>
        <strain evidence="2">ER-17-0199</strain>
        <tissue evidence="2">Blubber</tissue>
    </source>
</reference>
<feature type="region of interest" description="Disordered" evidence="1">
    <location>
        <begin position="76"/>
        <end position="111"/>
    </location>
</feature>
<keyword evidence="3" id="KW-1185">Reference proteome</keyword>
<protein>
    <submittedName>
        <fullName evidence="2">Uncharacterized protein</fullName>
    </submittedName>
</protein>
<dbReference type="AlphaFoldDB" id="A0AB34G851"/>
<evidence type="ECO:0000256" key="1">
    <source>
        <dbReference type="SAM" id="MobiDB-lite"/>
    </source>
</evidence>
<feature type="compositionally biased region" description="Basic and acidic residues" evidence="1">
    <location>
        <begin position="1"/>
        <end position="19"/>
    </location>
</feature>
<gene>
    <name evidence="2" type="ORF">J1605_016001</name>
</gene>
<name>A0AB34G851_ESCRO</name>
<evidence type="ECO:0000313" key="3">
    <source>
        <dbReference type="Proteomes" id="UP001159641"/>
    </source>
</evidence>
<dbReference type="Proteomes" id="UP001159641">
    <property type="component" value="Unassembled WGS sequence"/>
</dbReference>
<organism evidence="2 3">
    <name type="scientific">Eschrichtius robustus</name>
    <name type="common">California gray whale</name>
    <name type="synonym">Eschrichtius gibbosus</name>
    <dbReference type="NCBI Taxonomy" id="9764"/>
    <lineage>
        <taxon>Eukaryota</taxon>
        <taxon>Metazoa</taxon>
        <taxon>Chordata</taxon>
        <taxon>Craniata</taxon>
        <taxon>Vertebrata</taxon>
        <taxon>Euteleostomi</taxon>
        <taxon>Mammalia</taxon>
        <taxon>Eutheria</taxon>
        <taxon>Laurasiatheria</taxon>
        <taxon>Artiodactyla</taxon>
        <taxon>Whippomorpha</taxon>
        <taxon>Cetacea</taxon>
        <taxon>Mysticeti</taxon>
        <taxon>Eschrichtiidae</taxon>
        <taxon>Eschrichtius</taxon>
    </lineage>
</organism>
<feature type="region of interest" description="Disordered" evidence="1">
    <location>
        <begin position="1"/>
        <end position="21"/>
    </location>
</feature>